<evidence type="ECO:0000313" key="3">
    <source>
        <dbReference type="Proteomes" id="UP000828390"/>
    </source>
</evidence>
<proteinExistence type="predicted"/>
<evidence type="ECO:0000256" key="1">
    <source>
        <dbReference type="SAM" id="MobiDB-lite"/>
    </source>
</evidence>
<feature type="region of interest" description="Disordered" evidence="1">
    <location>
        <begin position="1"/>
        <end position="62"/>
    </location>
</feature>
<keyword evidence="3" id="KW-1185">Reference proteome</keyword>
<reference evidence="2" key="1">
    <citation type="journal article" date="2019" name="bioRxiv">
        <title>The Genome of the Zebra Mussel, Dreissena polymorpha: A Resource for Invasive Species Research.</title>
        <authorList>
            <person name="McCartney M.A."/>
            <person name="Auch B."/>
            <person name="Kono T."/>
            <person name="Mallez S."/>
            <person name="Zhang Y."/>
            <person name="Obille A."/>
            <person name="Becker A."/>
            <person name="Abrahante J.E."/>
            <person name="Garbe J."/>
            <person name="Badalamenti J.P."/>
            <person name="Herman A."/>
            <person name="Mangelson H."/>
            <person name="Liachko I."/>
            <person name="Sullivan S."/>
            <person name="Sone E.D."/>
            <person name="Koren S."/>
            <person name="Silverstein K.A.T."/>
            <person name="Beckman K.B."/>
            <person name="Gohl D.M."/>
        </authorList>
    </citation>
    <scope>NUCLEOTIDE SEQUENCE</scope>
    <source>
        <strain evidence="2">Duluth1</strain>
        <tissue evidence="2">Whole animal</tissue>
    </source>
</reference>
<reference evidence="2" key="2">
    <citation type="submission" date="2020-11" db="EMBL/GenBank/DDBJ databases">
        <authorList>
            <person name="McCartney M.A."/>
            <person name="Auch B."/>
            <person name="Kono T."/>
            <person name="Mallez S."/>
            <person name="Becker A."/>
            <person name="Gohl D.M."/>
            <person name="Silverstein K.A.T."/>
            <person name="Koren S."/>
            <person name="Bechman K.B."/>
            <person name="Herman A."/>
            <person name="Abrahante J.E."/>
            <person name="Garbe J."/>
        </authorList>
    </citation>
    <scope>NUCLEOTIDE SEQUENCE</scope>
    <source>
        <strain evidence="2">Duluth1</strain>
        <tissue evidence="2">Whole animal</tissue>
    </source>
</reference>
<name>A0A9D4MWB2_DREPO</name>
<sequence>MTQPWRRLSTRQQDTTLEETIDTTTRYNPIGDYRHDHRTQPWRRLSTRPQDTTLKETIDTTT</sequence>
<dbReference type="AlphaFoldDB" id="A0A9D4MWB2"/>
<dbReference type="EMBL" id="JAIWYP010000001">
    <property type="protein sequence ID" value="KAH3883731.1"/>
    <property type="molecule type" value="Genomic_DNA"/>
</dbReference>
<feature type="compositionally biased region" description="Basic and acidic residues" evidence="1">
    <location>
        <begin position="53"/>
        <end position="62"/>
    </location>
</feature>
<gene>
    <name evidence="2" type="ORF">DPMN_007699</name>
</gene>
<evidence type="ECO:0000313" key="2">
    <source>
        <dbReference type="EMBL" id="KAH3883731.1"/>
    </source>
</evidence>
<comment type="caution">
    <text evidence="2">The sequence shown here is derived from an EMBL/GenBank/DDBJ whole genome shotgun (WGS) entry which is preliminary data.</text>
</comment>
<protein>
    <submittedName>
        <fullName evidence="2">Uncharacterized protein</fullName>
    </submittedName>
</protein>
<dbReference type="Proteomes" id="UP000828390">
    <property type="component" value="Unassembled WGS sequence"/>
</dbReference>
<accession>A0A9D4MWB2</accession>
<organism evidence="2 3">
    <name type="scientific">Dreissena polymorpha</name>
    <name type="common">Zebra mussel</name>
    <name type="synonym">Mytilus polymorpha</name>
    <dbReference type="NCBI Taxonomy" id="45954"/>
    <lineage>
        <taxon>Eukaryota</taxon>
        <taxon>Metazoa</taxon>
        <taxon>Spiralia</taxon>
        <taxon>Lophotrochozoa</taxon>
        <taxon>Mollusca</taxon>
        <taxon>Bivalvia</taxon>
        <taxon>Autobranchia</taxon>
        <taxon>Heteroconchia</taxon>
        <taxon>Euheterodonta</taxon>
        <taxon>Imparidentia</taxon>
        <taxon>Neoheterodontei</taxon>
        <taxon>Myida</taxon>
        <taxon>Dreissenoidea</taxon>
        <taxon>Dreissenidae</taxon>
        <taxon>Dreissena</taxon>
    </lineage>
</organism>